<dbReference type="InterPro" id="IPR001296">
    <property type="entry name" value="Glyco_trans_1"/>
</dbReference>
<dbReference type="InterPro" id="IPR028098">
    <property type="entry name" value="Glyco_trans_4-like_N"/>
</dbReference>
<keyword evidence="4" id="KW-1185">Reference proteome</keyword>
<organism evidence="3 4">
    <name type="scientific">Flavobacterium arundinis</name>
    <dbReference type="NCBI Taxonomy" id="3139143"/>
    <lineage>
        <taxon>Bacteria</taxon>
        <taxon>Pseudomonadati</taxon>
        <taxon>Bacteroidota</taxon>
        <taxon>Flavobacteriia</taxon>
        <taxon>Flavobacteriales</taxon>
        <taxon>Flavobacteriaceae</taxon>
        <taxon>Flavobacterium</taxon>
    </lineage>
</organism>
<evidence type="ECO:0000313" key="3">
    <source>
        <dbReference type="EMBL" id="MEL1244157.1"/>
    </source>
</evidence>
<evidence type="ECO:0000313" key="4">
    <source>
        <dbReference type="Proteomes" id="UP001464555"/>
    </source>
</evidence>
<dbReference type="EMBL" id="JBBYHR010000003">
    <property type="protein sequence ID" value="MEL1244157.1"/>
    <property type="molecule type" value="Genomic_DNA"/>
</dbReference>
<feature type="domain" description="Glycosyl transferase family 1" evidence="1">
    <location>
        <begin position="183"/>
        <end position="346"/>
    </location>
</feature>
<dbReference type="RefSeq" id="WP_341696468.1">
    <property type="nucleotide sequence ID" value="NZ_JBBYHR010000003.1"/>
</dbReference>
<sequence length="368" mass="41922">MLQPSKTKICLVGDMLSAGGAEKAHAALSRYLATQGIEVHNVIVQDVVTYSYAGELLNLGKEKDDANGFSNKFKRLRILRNYIKKNKFDYIIDFRMRRKPLQDLLIAKFVFTAPTVYTVHSSNINWYMPGQSWLTKLMYGKSYGVIALNNKMKEYIEQRHGLKNLAVIYNPIDTEYINSRLRESHINGGYKYILAAGRLSEDNVKQFDRLIEAYSESVLPENNIRLLILGEGKQKGLLEKLVDGKDLKDKILFNGFQENPYAYMRDALFFVLSSRFEGMPMVVLESLASGIPVVAFDCFTGPSEIIDDGKNGLLIEDQNFCKLTEGIDMMFLDKALYERCKENTAKSIEKFSIDNVGKAWMEYLKING</sequence>
<dbReference type="Pfam" id="PF00534">
    <property type="entry name" value="Glycos_transf_1"/>
    <property type="match status" value="1"/>
</dbReference>
<keyword evidence="3" id="KW-0808">Transferase</keyword>
<dbReference type="Gene3D" id="3.40.50.2000">
    <property type="entry name" value="Glycogen Phosphorylase B"/>
    <property type="match status" value="2"/>
</dbReference>
<feature type="domain" description="Glycosyltransferase subfamily 4-like N-terminal" evidence="2">
    <location>
        <begin position="19"/>
        <end position="175"/>
    </location>
</feature>
<keyword evidence="3" id="KW-0328">Glycosyltransferase</keyword>
<dbReference type="PANTHER" id="PTHR12526:SF630">
    <property type="entry name" value="GLYCOSYLTRANSFERASE"/>
    <property type="match status" value="1"/>
</dbReference>
<evidence type="ECO:0000259" key="1">
    <source>
        <dbReference type="Pfam" id="PF00534"/>
    </source>
</evidence>
<accession>A0ABU9HVH0</accession>
<dbReference type="Proteomes" id="UP001464555">
    <property type="component" value="Unassembled WGS sequence"/>
</dbReference>
<evidence type="ECO:0000259" key="2">
    <source>
        <dbReference type="Pfam" id="PF13439"/>
    </source>
</evidence>
<protein>
    <submittedName>
        <fullName evidence="3">Glycosyltransferase</fullName>
        <ecNumber evidence="3">2.4.-.-</ecNumber>
    </submittedName>
</protein>
<proteinExistence type="predicted"/>
<reference evidence="3 4" key="1">
    <citation type="submission" date="2024-04" db="EMBL/GenBank/DDBJ databases">
        <title>Flavobacterium sp. DGU11 16S ribosomal RNA gene Genome sequencing and assembly.</title>
        <authorList>
            <person name="Park S."/>
        </authorList>
    </citation>
    <scope>NUCLEOTIDE SEQUENCE [LARGE SCALE GENOMIC DNA]</scope>
    <source>
        <strain evidence="3 4">DGU11</strain>
    </source>
</reference>
<dbReference type="PANTHER" id="PTHR12526">
    <property type="entry name" value="GLYCOSYLTRANSFERASE"/>
    <property type="match status" value="1"/>
</dbReference>
<dbReference type="SUPFAM" id="SSF53756">
    <property type="entry name" value="UDP-Glycosyltransferase/glycogen phosphorylase"/>
    <property type="match status" value="1"/>
</dbReference>
<comment type="caution">
    <text evidence="3">The sequence shown here is derived from an EMBL/GenBank/DDBJ whole genome shotgun (WGS) entry which is preliminary data.</text>
</comment>
<dbReference type="GO" id="GO:0016757">
    <property type="term" value="F:glycosyltransferase activity"/>
    <property type="evidence" value="ECO:0007669"/>
    <property type="project" value="UniProtKB-KW"/>
</dbReference>
<gene>
    <name evidence="3" type="ORF">AAEO56_07800</name>
</gene>
<name>A0ABU9HVH0_9FLAO</name>
<dbReference type="Pfam" id="PF13439">
    <property type="entry name" value="Glyco_transf_4"/>
    <property type="match status" value="1"/>
</dbReference>
<dbReference type="EC" id="2.4.-.-" evidence="3"/>